<keyword evidence="3" id="KW-1185">Reference proteome</keyword>
<dbReference type="PANTHER" id="PTHR34957">
    <property type="entry name" value="NUCLEAR TRANSPORT FACTOR 2 (NTF2) FAMILY PROTEIN"/>
    <property type="match status" value="1"/>
</dbReference>
<evidence type="ECO:0000313" key="3">
    <source>
        <dbReference type="Proteomes" id="UP001239909"/>
    </source>
</evidence>
<feature type="domain" description="SnoaL-like" evidence="1">
    <location>
        <begin position="16"/>
        <end position="132"/>
    </location>
</feature>
<sequence length="136" mass="13968">MATPGAEAMAVRETEVLAANAAFYAAMRRGDRGAMAALWSVRFEVSCTHPGGPTLTGRAAVIGSWDAVLAESPGPEIRVSGPVAVVSGRTALVLCEERIAGARLIAVNAFMLEDEAGDGGAPGGWRMIGHHAADPI</sequence>
<accession>A0ABQ6LIV5</accession>
<dbReference type="Pfam" id="PF13474">
    <property type="entry name" value="SnoaL_3"/>
    <property type="match status" value="1"/>
</dbReference>
<name>A0ABQ6LIV5_9RHOB</name>
<dbReference type="InterPro" id="IPR032710">
    <property type="entry name" value="NTF2-like_dom_sf"/>
</dbReference>
<organism evidence="2 3">
    <name type="scientific">Paralimibaculum aggregatum</name>
    <dbReference type="NCBI Taxonomy" id="3036245"/>
    <lineage>
        <taxon>Bacteria</taxon>
        <taxon>Pseudomonadati</taxon>
        <taxon>Pseudomonadota</taxon>
        <taxon>Alphaproteobacteria</taxon>
        <taxon>Rhodobacterales</taxon>
        <taxon>Paracoccaceae</taxon>
        <taxon>Paralimibaculum</taxon>
    </lineage>
</organism>
<evidence type="ECO:0000259" key="1">
    <source>
        <dbReference type="Pfam" id="PF13474"/>
    </source>
</evidence>
<dbReference type="InterPro" id="IPR037401">
    <property type="entry name" value="SnoaL-like"/>
</dbReference>
<evidence type="ECO:0000313" key="2">
    <source>
        <dbReference type="EMBL" id="GMG81118.1"/>
    </source>
</evidence>
<dbReference type="SUPFAM" id="SSF54427">
    <property type="entry name" value="NTF2-like"/>
    <property type="match status" value="1"/>
</dbReference>
<proteinExistence type="predicted"/>
<reference evidence="2 3" key="1">
    <citation type="submission" date="2023-04" db="EMBL/GenBank/DDBJ databases">
        <title>Marinoamorphus aggregata gen. nov., sp. Nov., isolate from tissue of brittle star Ophioplocus japonicus.</title>
        <authorList>
            <person name="Kawano K."/>
            <person name="Sawayama S."/>
            <person name="Nakagawa S."/>
        </authorList>
    </citation>
    <scope>NUCLEOTIDE SEQUENCE [LARGE SCALE GENOMIC DNA]</scope>
    <source>
        <strain evidence="2 3">NKW23</strain>
    </source>
</reference>
<dbReference type="PANTHER" id="PTHR34957:SF1">
    <property type="entry name" value="NUCLEAR TRANSPORT FACTOR 2 (NTF2) FAMILY PROTEIN"/>
    <property type="match status" value="1"/>
</dbReference>
<comment type="caution">
    <text evidence="2">The sequence shown here is derived from an EMBL/GenBank/DDBJ whole genome shotgun (WGS) entry which is preliminary data.</text>
</comment>
<dbReference type="Gene3D" id="3.10.450.50">
    <property type="match status" value="1"/>
</dbReference>
<gene>
    <name evidence="2" type="ORF">LNKW23_03300</name>
</gene>
<protein>
    <submittedName>
        <fullName evidence="2">Nuclear transport factor 2 family protein</fullName>
    </submittedName>
</protein>
<dbReference type="Proteomes" id="UP001239909">
    <property type="component" value="Unassembled WGS sequence"/>
</dbReference>
<dbReference type="EMBL" id="BSYI01000002">
    <property type="protein sequence ID" value="GMG81118.1"/>
    <property type="molecule type" value="Genomic_DNA"/>
</dbReference>